<dbReference type="InterPro" id="IPR002562">
    <property type="entry name" value="3'-5'_exonuclease_dom"/>
</dbReference>
<dbReference type="Pfam" id="PF01612">
    <property type="entry name" value="DNA_pol_A_exo1"/>
    <property type="match status" value="1"/>
</dbReference>
<name>A0AAD7IZL0_9AGAR</name>
<dbReference type="GO" id="GO:0006139">
    <property type="term" value="P:nucleobase-containing compound metabolic process"/>
    <property type="evidence" value="ECO:0007669"/>
    <property type="project" value="InterPro"/>
</dbReference>
<keyword evidence="2" id="KW-0378">Hydrolase</keyword>
<dbReference type="GO" id="GO:0005634">
    <property type="term" value="C:nucleus"/>
    <property type="evidence" value="ECO:0007669"/>
    <property type="project" value="TreeGrafter"/>
</dbReference>
<dbReference type="GO" id="GO:0003676">
    <property type="term" value="F:nucleic acid binding"/>
    <property type="evidence" value="ECO:0007669"/>
    <property type="project" value="InterPro"/>
</dbReference>
<feature type="compositionally biased region" description="Polar residues" evidence="3">
    <location>
        <begin position="1"/>
        <end position="10"/>
    </location>
</feature>
<accession>A0AAD7IZL0</accession>
<evidence type="ECO:0000313" key="6">
    <source>
        <dbReference type="Proteomes" id="UP001215598"/>
    </source>
</evidence>
<evidence type="ECO:0000256" key="1">
    <source>
        <dbReference type="ARBA" id="ARBA00022722"/>
    </source>
</evidence>
<evidence type="ECO:0000256" key="2">
    <source>
        <dbReference type="ARBA" id="ARBA00022801"/>
    </source>
</evidence>
<keyword evidence="6" id="KW-1185">Reference proteome</keyword>
<sequence>MEYESSQSTEPFRGESTIAMYEASEDPSTQSPAEPAAADTLRSVPASPTIFVGLPGDTQTEEDGEGPALTAADVESLSASMIAMGQLNIATVTYVITEAQANHELVNIVDGVIGLDTEFVKRTLYGDEAIIDNMPIMGASAKKTARLAIQYLESMLPTFSIQWENTGLCLIQLAQGESVWVLNMNRIKAFPSELRRILESPDIAKAGAGILSDGCVLWEDLRCNAKNLVDVGLITRLWAVPTRHKEEPFSNLALDTATFEVMTLTLDKTFQTTVNWKLEPNRAHIIYAAIDAAAALRVHELLAPDMAAEEANPETTFSTDWYTFNCTLGDAMRIKRSIRGAEVPWSMKDCTWFSNNKFQGKYY</sequence>
<feature type="domain" description="3'-5' exonuclease" evidence="4">
    <location>
        <begin position="166"/>
        <end position="305"/>
    </location>
</feature>
<dbReference type="InterPro" id="IPR012337">
    <property type="entry name" value="RNaseH-like_sf"/>
</dbReference>
<dbReference type="Proteomes" id="UP001215598">
    <property type="component" value="Unassembled WGS sequence"/>
</dbReference>
<feature type="region of interest" description="Disordered" evidence="3">
    <location>
        <begin position="1"/>
        <end position="42"/>
    </location>
</feature>
<protein>
    <submittedName>
        <fullName evidence="5">Ribonuclease H-like domain-containing protein</fullName>
    </submittedName>
</protein>
<dbReference type="InterPro" id="IPR036397">
    <property type="entry name" value="RNaseH_sf"/>
</dbReference>
<keyword evidence="1" id="KW-0540">Nuclease</keyword>
<comment type="caution">
    <text evidence="5">The sequence shown here is derived from an EMBL/GenBank/DDBJ whole genome shotgun (WGS) entry which is preliminary data.</text>
</comment>
<reference evidence="5" key="1">
    <citation type="submission" date="2023-03" db="EMBL/GenBank/DDBJ databases">
        <title>Massive genome expansion in bonnet fungi (Mycena s.s.) driven by repeated elements and novel gene families across ecological guilds.</title>
        <authorList>
            <consortium name="Lawrence Berkeley National Laboratory"/>
            <person name="Harder C.B."/>
            <person name="Miyauchi S."/>
            <person name="Viragh M."/>
            <person name="Kuo A."/>
            <person name="Thoen E."/>
            <person name="Andreopoulos B."/>
            <person name="Lu D."/>
            <person name="Skrede I."/>
            <person name="Drula E."/>
            <person name="Henrissat B."/>
            <person name="Morin E."/>
            <person name="Kohler A."/>
            <person name="Barry K."/>
            <person name="LaButti K."/>
            <person name="Morin E."/>
            <person name="Salamov A."/>
            <person name="Lipzen A."/>
            <person name="Mereny Z."/>
            <person name="Hegedus B."/>
            <person name="Baldrian P."/>
            <person name="Stursova M."/>
            <person name="Weitz H."/>
            <person name="Taylor A."/>
            <person name="Grigoriev I.V."/>
            <person name="Nagy L.G."/>
            <person name="Martin F."/>
            <person name="Kauserud H."/>
        </authorList>
    </citation>
    <scope>NUCLEOTIDE SEQUENCE</scope>
    <source>
        <strain evidence="5">CBHHK182m</strain>
    </source>
</reference>
<gene>
    <name evidence="5" type="ORF">B0H16DRAFT_1722958</name>
</gene>
<dbReference type="PANTHER" id="PTHR13620:SF104">
    <property type="entry name" value="EXONUCLEASE 3'-5' DOMAIN-CONTAINING PROTEIN 2"/>
    <property type="match status" value="1"/>
</dbReference>
<dbReference type="Gene3D" id="3.30.420.10">
    <property type="entry name" value="Ribonuclease H-like superfamily/Ribonuclease H"/>
    <property type="match status" value="1"/>
</dbReference>
<proteinExistence type="predicted"/>
<evidence type="ECO:0000313" key="5">
    <source>
        <dbReference type="EMBL" id="KAJ7753758.1"/>
    </source>
</evidence>
<organism evidence="5 6">
    <name type="scientific">Mycena metata</name>
    <dbReference type="NCBI Taxonomy" id="1033252"/>
    <lineage>
        <taxon>Eukaryota</taxon>
        <taxon>Fungi</taxon>
        <taxon>Dikarya</taxon>
        <taxon>Basidiomycota</taxon>
        <taxon>Agaricomycotina</taxon>
        <taxon>Agaricomycetes</taxon>
        <taxon>Agaricomycetidae</taxon>
        <taxon>Agaricales</taxon>
        <taxon>Marasmiineae</taxon>
        <taxon>Mycenaceae</taxon>
        <taxon>Mycena</taxon>
    </lineage>
</organism>
<dbReference type="GO" id="GO:0008408">
    <property type="term" value="F:3'-5' exonuclease activity"/>
    <property type="evidence" value="ECO:0007669"/>
    <property type="project" value="InterPro"/>
</dbReference>
<dbReference type="InterPro" id="IPR051132">
    <property type="entry name" value="3-5_Exonuclease_domain"/>
</dbReference>
<dbReference type="SUPFAM" id="SSF53098">
    <property type="entry name" value="Ribonuclease H-like"/>
    <property type="match status" value="1"/>
</dbReference>
<evidence type="ECO:0000259" key="4">
    <source>
        <dbReference type="Pfam" id="PF01612"/>
    </source>
</evidence>
<dbReference type="EMBL" id="JARKIB010000054">
    <property type="protein sequence ID" value="KAJ7753758.1"/>
    <property type="molecule type" value="Genomic_DNA"/>
</dbReference>
<dbReference type="PANTHER" id="PTHR13620">
    <property type="entry name" value="3-5 EXONUCLEASE"/>
    <property type="match status" value="1"/>
</dbReference>
<dbReference type="GO" id="GO:0005737">
    <property type="term" value="C:cytoplasm"/>
    <property type="evidence" value="ECO:0007669"/>
    <property type="project" value="TreeGrafter"/>
</dbReference>
<dbReference type="AlphaFoldDB" id="A0AAD7IZL0"/>
<evidence type="ECO:0000256" key="3">
    <source>
        <dbReference type="SAM" id="MobiDB-lite"/>
    </source>
</evidence>